<dbReference type="InterPro" id="IPR023198">
    <property type="entry name" value="PGP-like_dom2"/>
</dbReference>
<dbReference type="GO" id="GO:0008253">
    <property type="term" value="F:5'-nucleotidase activity"/>
    <property type="evidence" value="ECO:0007669"/>
    <property type="project" value="InterPro"/>
</dbReference>
<dbReference type="SFLD" id="SFLDG01129">
    <property type="entry name" value="C1.5:_HAD__Beta-PGM__Phosphata"/>
    <property type="match status" value="1"/>
</dbReference>
<dbReference type="PANTHER" id="PTHR47478:SF1">
    <property type="entry name" value="PYRIMIDINE 5'-NUCLEOTIDASE YJJG"/>
    <property type="match status" value="1"/>
</dbReference>
<protein>
    <submittedName>
        <fullName evidence="1">Putative hydrolase of the HAD superfamily</fullName>
    </submittedName>
</protein>
<dbReference type="PANTHER" id="PTHR47478">
    <property type="match status" value="1"/>
</dbReference>
<comment type="caution">
    <text evidence="1">The sequence shown here is derived from an EMBL/GenBank/DDBJ whole genome shotgun (WGS) entry which is preliminary data.</text>
</comment>
<name>A0A7W6ES54_9BACT</name>
<evidence type="ECO:0000313" key="1">
    <source>
        <dbReference type="EMBL" id="MBB3840360.1"/>
    </source>
</evidence>
<dbReference type="InterPro" id="IPR052550">
    <property type="entry name" value="Pyrimidine_5'-ntase_YjjG"/>
</dbReference>
<reference evidence="1 2" key="1">
    <citation type="submission" date="2020-08" db="EMBL/GenBank/DDBJ databases">
        <title>Genomic Encyclopedia of Type Strains, Phase IV (KMG-IV): sequencing the most valuable type-strain genomes for metagenomic binning, comparative biology and taxonomic classification.</title>
        <authorList>
            <person name="Goeker M."/>
        </authorList>
    </citation>
    <scope>NUCLEOTIDE SEQUENCE [LARGE SCALE GENOMIC DNA]</scope>
    <source>
        <strain evidence="1 2">DSM 17976</strain>
    </source>
</reference>
<dbReference type="Proteomes" id="UP000541352">
    <property type="component" value="Unassembled WGS sequence"/>
</dbReference>
<keyword evidence="1" id="KW-0378">Hydrolase</keyword>
<organism evidence="1 2">
    <name type="scientific">Runella defluvii</name>
    <dbReference type="NCBI Taxonomy" id="370973"/>
    <lineage>
        <taxon>Bacteria</taxon>
        <taxon>Pseudomonadati</taxon>
        <taxon>Bacteroidota</taxon>
        <taxon>Cytophagia</taxon>
        <taxon>Cytophagales</taxon>
        <taxon>Spirosomataceae</taxon>
        <taxon>Runella</taxon>
    </lineage>
</organism>
<dbReference type="RefSeq" id="WP_183977301.1">
    <property type="nucleotide sequence ID" value="NZ_JACIBY010000010.1"/>
</dbReference>
<keyword evidence="2" id="KW-1185">Reference proteome</keyword>
<dbReference type="NCBIfam" id="TIGR01549">
    <property type="entry name" value="HAD-SF-IA-v1"/>
    <property type="match status" value="1"/>
</dbReference>
<dbReference type="SUPFAM" id="SSF56784">
    <property type="entry name" value="HAD-like"/>
    <property type="match status" value="1"/>
</dbReference>
<dbReference type="NCBIfam" id="TIGR02254">
    <property type="entry name" value="YjjG_YfnB"/>
    <property type="match status" value="1"/>
</dbReference>
<dbReference type="PRINTS" id="PR00413">
    <property type="entry name" value="HADHALOGNASE"/>
</dbReference>
<dbReference type="EMBL" id="JACIBY010000010">
    <property type="protein sequence ID" value="MBB3840360.1"/>
    <property type="molecule type" value="Genomic_DNA"/>
</dbReference>
<dbReference type="SFLD" id="SFLDS00003">
    <property type="entry name" value="Haloacid_Dehalogenase"/>
    <property type="match status" value="1"/>
</dbReference>
<evidence type="ECO:0000313" key="2">
    <source>
        <dbReference type="Proteomes" id="UP000541352"/>
    </source>
</evidence>
<dbReference type="InterPro" id="IPR011951">
    <property type="entry name" value="HAD-SF_hydro_IA_YjjG/PynA"/>
</dbReference>
<gene>
    <name evidence="1" type="ORF">FHS57_004380</name>
</gene>
<sequence length="232" mass="26638">MPTYKHLFFDLDHTLWDFERNSAESLSEIYHTFELHNHGILSLGDFVKTFIEINTQLWADFDRGHIAHGFIRENRFRLVFEALNVDNLAVGKDMGEEYLRLLPQKAHLLDGAVELLDYCANKNYQLHIVTNGFDSIQASKMASSGIQQYFEHVITNEKAGAKKPDAQIFEFALRSANARSEESLMIGDNWEADIMGALRFGIDAAFYNPKSLKFEQTPTYDVQHLNELMSIL</sequence>
<dbReference type="InterPro" id="IPR006439">
    <property type="entry name" value="HAD-SF_hydro_IA"/>
</dbReference>
<proteinExistence type="predicted"/>
<dbReference type="AlphaFoldDB" id="A0A7W6ES54"/>
<accession>A0A7W6ES54</accession>
<dbReference type="Gene3D" id="1.10.150.240">
    <property type="entry name" value="Putative phosphatase, domain 2"/>
    <property type="match status" value="1"/>
</dbReference>
<dbReference type="InterPro" id="IPR023214">
    <property type="entry name" value="HAD_sf"/>
</dbReference>
<dbReference type="InterPro" id="IPR036412">
    <property type="entry name" value="HAD-like_sf"/>
</dbReference>
<dbReference type="Pfam" id="PF00702">
    <property type="entry name" value="Hydrolase"/>
    <property type="match status" value="1"/>
</dbReference>
<dbReference type="Gene3D" id="3.40.50.1000">
    <property type="entry name" value="HAD superfamily/HAD-like"/>
    <property type="match status" value="1"/>
</dbReference>